<evidence type="ECO:0000313" key="3">
    <source>
        <dbReference type="Proteomes" id="UP000032414"/>
    </source>
</evidence>
<name>A0A098GEW3_LEGMI</name>
<sequence>MSIGVYLDGSDLKYYFFENGDIAPKISTSLVELKQELPSALENLFENTPKLFIMGHGGKYGLENIHGASEEIYENFDKILADFENALSKLDDEIFVTLEACNTDNRALAAEEGQEITFLEKLSANIRI</sequence>
<dbReference type="HOGENOM" id="CLU_1958510_0_0_6"/>
<reference evidence="2 4" key="3">
    <citation type="submission" date="2016-10" db="EMBL/GenBank/DDBJ databases">
        <authorList>
            <person name="Varghese N."/>
            <person name="Submissions S."/>
        </authorList>
    </citation>
    <scope>NUCLEOTIDE SEQUENCE [LARGE SCALE GENOMIC DNA]</scope>
    <source>
        <strain evidence="2 4">ATCC 33218</strain>
    </source>
</reference>
<dbReference type="EMBL" id="LN614830">
    <property type="protein sequence ID" value="CEG60031.1"/>
    <property type="molecule type" value="Genomic_DNA"/>
</dbReference>
<gene>
    <name evidence="1" type="ORF">LMI_0707</name>
    <name evidence="2" type="ORF">SAMN02982997_02267</name>
</gene>
<evidence type="ECO:0000313" key="1">
    <source>
        <dbReference type="EMBL" id="CEG60031.1"/>
    </source>
</evidence>
<evidence type="ECO:0000313" key="2">
    <source>
        <dbReference type="EMBL" id="SCY61951.1"/>
    </source>
</evidence>
<proteinExistence type="predicted"/>
<dbReference type="AlphaFoldDB" id="A0A098GEW3"/>
<dbReference type="KEGG" id="tmc:LMI_0707"/>
<keyword evidence="4" id="KW-1185">Reference proteome</keyword>
<accession>A0A098GEW3</accession>
<dbReference type="RefSeq" id="WP_052679437.1">
    <property type="nucleotide sequence ID" value="NZ_CP020614.1"/>
</dbReference>
<reference evidence="1" key="1">
    <citation type="submission" date="2014-09" db="EMBL/GenBank/DDBJ databases">
        <authorList>
            <person name="GOMEZ-VALERO Laura"/>
        </authorList>
    </citation>
    <scope>NUCLEOTIDE SEQUENCE</scope>
    <source>
        <strain evidence="1">ATCC33218</strain>
    </source>
</reference>
<evidence type="ECO:0000313" key="4">
    <source>
        <dbReference type="Proteomes" id="UP000182998"/>
    </source>
</evidence>
<dbReference type="STRING" id="451.B6N58_11860"/>
<organism evidence="1 3">
    <name type="scientific">Legionella micdadei</name>
    <name type="common">Tatlockia micdadei</name>
    <dbReference type="NCBI Taxonomy" id="451"/>
    <lineage>
        <taxon>Bacteria</taxon>
        <taxon>Pseudomonadati</taxon>
        <taxon>Pseudomonadota</taxon>
        <taxon>Gammaproteobacteria</taxon>
        <taxon>Legionellales</taxon>
        <taxon>Legionellaceae</taxon>
        <taxon>Legionella</taxon>
    </lineage>
</organism>
<reference evidence="3" key="2">
    <citation type="submission" date="2014-09" db="EMBL/GenBank/DDBJ databases">
        <authorList>
            <person name="Gomez-Valero L."/>
        </authorList>
    </citation>
    <scope>NUCLEOTIDE SEQUENCE [LARGE SCALE GENOMIC DNA]</scope>
    <source>
        <strain evidence="3">ATCC33218</strain>
    </source>
</reference>
<protein>
    <submittedName>
        <fullName evidence="1">Uncharacterized protein</fullName>
    </submittedName>
</protein>
<dbReference type="Proteomes" id="UP000182998">
    <property type="component" value="Unassembled WGS sequence"/>
</dbReference>
<dbReference type="PATRIC" id="fig|451.8.peg.2282"/>
<dbReference type="EMBL" id="FMVN01000011">
    <property type="protein sequence ID" value="SCY61951.1"/>
    <property type="molecule type" value="Genomic_DNA"/>
</dbReference>
<dbReference type="Proteomes" id="UP000032414">
    <property type="component" value="Chromosome I"/>
</dbReference>